<name>A0ABP6CWF9_9ACTN</name>
<proteinExistence type="predicted"/>
<gene>
    <name evidence="2" type="ORF">GCM10009863_48400</name>
</gene>
<evidence type="ECO:0000313" key="2">
    <source>
        <dbReference type="EMBL" id="GAA2627752.1"/>
    </source>
</evidence>
<evidence type="ECO:0000313" key="3">
    <source>
        <dbReference type="Proteomes" id="UP001501447"/>
    </source>
</evidence>
<dbReference type="EMBL" id="BAAARJ010000017">
    <property type="protein sequence ID" value="GAA2627752.1"/>
    <property type="molecule type" value="Genomic_DNA"/>
</dbReference>
<reference evidence="3" key="1">
    <citation type="journal article" date="2019" name="Int. J. Syst. Evol. Microbiol.">
        <title>The Global Catalogue of Microorganisms (GCM) 10K type strain sequencing project: providing services to taxonomists for standard genome sequencing and annotation.</title>
        <authorList>
            <consortium name="The Broad Institute Genomics Platform"/>
            <consortium name="The Broad Institute Genome Sequencing Center for Infectious Disease"/>
            <person name="Wu L."/>
            <person name="Ma J."/>
        </authorList>
    </citation>
    <scope>NUCLEOTIDE SEQUENCE [LARGE SCALE GENOMIC DNA]</scope>
    <source>
        <strain evidence="3">JCM 16373</strain>
    </source>
</reference>
<evidence type="ECO:0000256" key="1">
    <source>
        <dbReference type="SAM" id="SignalP"/>
    </source>
</evidence>
<keyword evidence="3" id="KW-1185">Reference proteome</keyword>
<feature type="signal peptide" evidence="1">
    <location>
        <begin position="1"/>
        <end position="35"/>
    </location>
</feature>
<accession>A0ABP6CWF9</accession>
<evidence type="ECO:0008006" key="4">
    <source>
        <dbReference type="Google" id="ProtNLM"/>
    </source>
</evidence>
<organism evidence="2 3">
    <name type="scientific">Streptomyces axinellae</name>
    <dbReference type="NCBI Taxonomy" id="552788"/>
    <lineage>
        <taxon>Bacteria</taxon>
        <taxon>Bacillati</taxon>
        <taxon>Actinomycetota</taxon>
        <taxon>Actinomycetes</taxon>
        <taxon>Kitasatosporales</taxon>
        <taxon>Streptomycetaceae</taxon>
        <taxon>Streptomyces</taxon>
    </lineage>
</organism>
<protein>
    <recommendedName>
        <fullName evidence="4">Necrosis inducing protein (NPP1)</fullName>
    </recommendedName>
</protein>
<sequence length="303" mass="33184">MMGSTPNRTFRRSALAAAAALGVTASLFLSGVGQSDESEKLVANEPQKEGPAHMADFAAASAPQWNFPRANSNDPCWPEDPFDDEGNPKKGVLNNWPDTDSGCHPLSDEEADMSKEERAEKGVWDFPTFWTARKCTADEVRVTYSIYQATSGFKPSGHPHDFEHIDVVWNKHGEDWTRSKLLLSAHGKHRSVDWDDAESWDADGGSAGKGRELPRIFVGFGSHSMFNDQEKGLKDVASALTDLEYRQADYPQFSATNHGNEENGLVRVEPDGDLYKKFKDNASAFGSADGNPAALADGMCDHS</sequence>
<keyword evidence="1" id="KW-0732">Signal</keyword>
<dbReference type="Proteomes" id="UP001501447">
    <property type="component" value="Unassembled WGS sequence"/>
</dbReference>
<feature type="chain" id="PRO_5046222304" description="Necrosis inducing protein (NPP1)" evidence="1">
    <location>
        <begin position="36"/>
        <end position="303"/>
    </location>
</feature>
<comment type="caution">
    <text evidence="2">The sequence shown here is derived from an EMBL/GenBank/DDBJ whole genome shotgun (WGS) entry which is preliminary data.</text>
</comment>
<dbReference type="RefSeq" id="WP_344568472.1">
    <property type="nucleotide sequence ID" value="NZ_BAAARJ010000017.1"/>
</dbReference>